<organism evidence="1 2">
    <name type="scientific">Anisodus acutangulus</name>
    <dbReference type="NCBI Taxonomy" id="402998"/>
    <lineage>
        <taxon>Eukaryota</taxon>
        <taxon>Viridiplantae</taxon>
        <taxon>Streptophyta</taxon>
        <taxon>Embryophyta</taxon>
        <taxon>Tracheophyta</taxon>
        <taxon>Spermatophyta</taxon>
        <taxon>Magnoliopsida</taxon>
        <taxon>eudicotyledons</taxon>
        <taxon>Gunneridae</taxon>
        <taxon>Pentapetalae</taxon>
        <taxon>asterids</taxon>
        <taxon>lamiids</taxon>
        <taxon>Solanales</taxon>
        <taxon>Solanaceae</taxon>
        <taxon>Solanoideae</taxon>
        <taxon>Hyoscyameae</taxon>
        <taxon>Anisodus</taxon>
    </lineage>
</organism>
<dbReference type="PANTHER" id="PTHR34222">
    <property type="entry name" value="GAG_PRE-INTEGRS DOMAIN-CONTAINING PROTEIN"/>
    <property type="match status" value="1"/>
</dbReference>
<protein>
    <submittedName>
        <fullName evidence="1">Uncharacterized protein</fullName>
    </submittedName>
</protein>
<dbReference type="OrthoDB" id="1751612at2759"/>
<dbReference type="Proteomes" id="UP001152561">
    <property type="component" value="Unassembled WGS sequence"/>
</dbReference>
<name>A0A9Q1L6N7_9SOLA</name>
<sequence length="149" mass="16963">MYHLPNISKVYSLLQQDESQNEAQSGIPSFLVIQLPSLLFLPLIPKNKNVQQRYSFDFMKSNAYPNSVYCKYCKRSGHTIDDCHRLHGCPVDYKFTKNKKPYASCVQVESSSSMSINNNVASPSMIHSPKPFDTLVMETIVFPKNNVHS</sequence>
<dbReference type="AlphaFoldDB" id="A0A9Q1L6N7"/>
<comment type="caution">
    <text evidence="1">The sequence shown here is derived from an EMBL/GenBank/DDBJ whole genome shotgun (WGS) entry which is preliminary data.</text>
</comment>
<evidence type="ECO:0000313" key="2">
    <source>
        <dbReference type="Proteomes" id="UP001152561"/>
    </source>
</evidence>
<gene>
    <name evidence="1" type="ORF">K7X08_037123</name>
</gene>
<keyword evidence="2" id="KW-1185">Reference proteome</keyword>
<accession>A0A9Q1L6N7</accession>
<proteinExistence type="predicted"/>
<reference evidence="2" key="1">
    <citation type="journal article" date="2023" name="Proc. Natl. Acad. Sci. U.S.A.">
        <title>Genomic and structural basis for evolution of tropane alkaloid biosynthesis.</title>
        <authorList>
            <person name="Wanga Y.-J."/>
            <person name="Taina T."/>
            <person name="Yua J.-Y."/>
            <person name="Lia J."/>
            <person name="Xua B."/>
            <person name="Chenc J."/>
            <person name="D'Auriad J.C."/>
            <person name="Huanga J.-P."/>
            <person name="Huanga S.-X."/>
        </authorList>
    </citation>
    <scope>NUCLEOTIDE SEQUENCE [LARGE SCALE GENOMIC DNA]</scope>
    <source>
        <strain evidence="2">cv. KIB-2019</strain>
    </source>
</reference>
<evidence type="ECO:0000313" key="1">
    <source>
        <dbReference type="EMBL" id="KAJ8530288.1"/>
    </source>
</evidence>
<dbReference type="PANTHER" id="PTHR34222:SF33">
    <property type="entry name" value="RETROTRANSPOSON GAG DOMAIN-CONTAINING PROTEIN"/>
    <property type="match status" value="1"/>
</dbReference>
<dbReference type="EMBL" id="JAJAGQ010000022">
    <property type="protein sequence ID" value="KAJ8530288.1"/>
    <property type="molecule type" value="Genomic_DNA"/>
</dbReference>